<dbReference type="GO" id="GO:0046872">
    <property type="term" value="F:metal ion binding"/>
    <property type="evidence" value="ECO:0007669"/>
    <property type="project" value="UniProtKB-KW"/>
</dbReference>
<sequence length="158" mass="16662">MIRASTTTAAVALLAAAVAPAPSAAQDPAAAEAAPVGRAEFLTSCAPCHGKAGKGDGPVARYLGDTFPDLTGLAARNDGRFPVVEVFRTIEGTPDLEAHGERLMPVWGTRYMVEGLMEDVPLTLDTRRQIVAGRIVELVTYLQSIQDPPGQEPPLLSR</sequence>
<reference evidence="7 8" key="1">
    <citation type="submission" date="2017-09" db="EMBL/GenBank/DDBJ databases">
        <authorList>
            <person name="Ehlers B."/>
            <person name="Leendertz F.H."/>
        </authorList>
    </citation>
    <scope>NUCLEOTIDE SEQUENCE [LARGE SCALE GENOMIC DNA]</scope>
    <source>
        <strain evidence="7 8">USBA 140</strain>
    </source>
</reference>
<dbReference type="PROSITE" id="PS51007">
    <property type="entry name" value="CYTC"/>
    <property type="match status" value="1"/>
</dbReference>
<evidence type="ECO:0000256" key="5">
    <source>
        <dbReference type="SAM" id="SignalP"/>
    </source>
</evidence>
<dbReference type="InterPro" id="IPR009056">
    <property type="entry name" value="Cyt_c-like_dom"/>
</dbReference>
<keyword evidence="5" id="KW-0732">Signal</keyword>
<keyword evidence="1 4" id="KW-0349">Heme</keyword>
<keyword evidence="3 4" id="KW-0408">Iron</keyword>
<dbReference type="SUPFAM" id="SSF46626">
    <property type="entry name" value="Cytochrome c"/>
    <property type="match status" value="1"/>
</dbReference>
<evidence type="ECO:0000256" key="4">
    <source>
        <dbReference type="PROSITE-ProRule" id="PRU00433"/>
    </source>
</evidence>
<protein>
    <recommendedName>
        <fullName evidence="6">Cytochrome c domain-containing protein</fullName>
    </recommendedName>
</protein>
<feature type="domain" description="Cytochrome c" evidence="6">
    <location>
        <begin position="32"/>
        <end position="146"/>
    </location>
</feature>
<name>A0A286G3I3_9PROT</name>
<evidence type="ECO:0000259" key="6">
    <source>
        <dbReference type="PROSITE" id="PS51007"/>
    </source>
</evidence>
<dbReference type="RefSeq" id="WP_097277203.1">
    <property type="nucleotide sequence ID" value="NZ_OCNJ01000001.1"/>
</dbReference>
<dbReference type="OrthoDB" id="335174at2"/>
<organism evidence="7 8">
    <name type="scientific">Caenispirillum bisanense</name>
    <dbReference type="NCBI Taxonomy" id="414052"/>
    <lineage>
        <taxon>Bacteria</taxon>
        <taxon>Pseudomonadati</taxon>
        <taxon>Pseudomonadota</taxon>
        <taxon>Alphaproteobacteria</taxon>
        <taxon>Rhodospirillales</taxon>
        <taxon>Novispirillaceae</taxon>
        <taxon>Caenispirillum</taxon>
    </lineage>
</organism>
<proteinExistence type="predicted"/>
<dbReference type="InterPro" id="IPR036909">
    <property type="entry name" value="Cyt_c-like_dom_sf"/>
</dbReference>
<feature type="signal peptide" evidence="5">
    <location>
        <begin position="1"/>
        <end position="25"/>
    </location>
</feature>
<evidence type="ECO:0000313" key="8">
    <source>
        <dbReference type="Proteomes" id="UP000219621"/>
    </source>
</evidence>
<evidence type="ECO:0000256" key="3">
    <source>
        <dbReference type="ARBA" id="ARBA00023004"/>
    </source>
</evidence>
<dbReference type="GO" id="GO:0020037">
    <property type="term" value="F:heme binding"/>
    <property type="evidence" value="ECO:0007669"/>
    <property type="project" value="InterPro"/>
</dbReference>
<dbReference type="Gene3D" id="1.10.760.10">
    <property type="entry name" value="Cytochrome c-like domain"/>
    <property type="match status" value="1"/>
</dbReference>
<accession>A0A286G3I3</accession>
<evidence type="ECO:0000256" key="1">
    <source>
        <dbReference type="ARBA" id="ARBA00022617"/>
    </source>
</evidence>
<dbReference type="EMBL" id="OCNJ01000001">
    <property type="protein sequence ID" value="SOD89699.1"/>
    <property type="molecule type" value="Genomic_DNA"/>
</dbReference>
<keyword evidence="8" id="KW-1185">Reference proteome</keyword>
<keyword evidence="2 4" id="KW-0479">Metal-binding</keyword>
<gene>
    <name evidence="7" type="ORF">SAMN05421508_101306</name>
</gene>
<dbReference type="GO" id="GO:0009055">
    <property type="term" value="F:electron transfer activity"/>
    <property type="evidence" value="ECO:0007669"/>
    <property type="project" value="InterPro"/>
</dbReference>
<dbReference type="AlphaFoldDB" id="A0A286G3I3"/>
<evidence type="ECO:0000256" key="2">
    <source>
        <dbReference type="ARBA" id="ARBA00022723"/>
    </source>
</evidence>
<evidence type="ECO:0000313" key="7">
    <source>
        <dbReference type="EMBL" id="SOD89699.1"/>
    </source>
</evidence>
<dbReference type="Proteomes" id="UP000219621">
    <property type="component" value="Unassembled WGS sequence"/>
</dbReference>
<feature type="chain" id="PRO_5012990445" description="Cytochrome c domain-containing protein" evidence="5">
    <location>
        <begin position="26"/>
        <end position="158"/>
    </location>
</feature>